<dbReference type="Proteomes" id="UP000075320">
    <property type="component" value="Unassembled WGS sequence"/>
</dbReference>
<comment type="caution">
    <text evidence="1">The sequence shown here is derived from an EMBL/GenBank/DDBJ whole genome shotgun (WGS) entry which is preliminary data.</text>
</comment>
<organism evidence="1 2">
    <name type="scientific">Bdellovibrio bacteriovorus</name>
    <dbReference type="NCBI Taxonomy" id="959"/>
    <lineage>
        <taxon>Bacteria</taxon>
        <taxon>Pseudomonadati</taxon>
        <taxon>Bdellovibrionota</taxon>
        <taxon>Bdellovibrionia</taxon>
        <taxon>Bdellovibrionales</taxon>
        <taxon>Pseudobdellovibrionaceae</taxon>
        <taxon>Bdellovibrio</taxon>
    </lineage>
</organism>
<reference evidence="1 2" key="1">
    <citation type="submission" date="2016-03" db="EMBL/GenBank/DDBJ databases">
        <authorList>
            <person name="Ploux O."/>
        </authorList>
    </citation>
    <scope>NUCLEOTIDE SEQUENCE [LARGE SCALE GENOMIC DNA]</scope>
    <source>
        <strain evidence="1 2">R0</strain>
    </source>
</reference>
<dbReference type="AlphaFoldDB" id="A0A150WIW3"/>
<sequence>MSDNKASDVQFYVIQNGSYISKEARELRAKIYDIWNPLWTDIYKEHGSSTLPSLAGFRSFEVLHCITVDGEVAGFSAHRFMDFRDALSKHLEYLQIVGEENLYKLHEMGIQKIMTFEALMIPPTQRKSISPIPISKLLFYLANRSFSLSPADGMVGAARVEVKVPLLSQALGYDLLESARVMRGIPCDVVVQRNREVFHPQEKAWHLSQELWEKRVLFRSEDPFTVARTEQTKKAA</sequence>
<evidence type="ECO:0000313" key="1">
    <source>
        <dbReference type="EMBL" id="KYG63708.1"/>
    </source>
</evidence>
<protein>
    <submittedName>
        <fullName evidence="1">Uncharacterized protein</fullName>
    </submittedName>
</protein>
<proteinExistence type="predicted"/>
<dbReference type="EMBL" id="LUKE01000003">
    <property type="protein sequence ID" value="KYG63708.1"/>
    <property type="molecule type" value="Genomic_DNA"/>
</dbReference>
<accession>A0A150WIW3</accession>
<evidence type="ECO:0000313" key="2">
    <source>
        <dbReference type="Proteomes" id="UP000075320"/>
    </source>
</evidence>
<dbReference type="RefSeq" id="WP_061835602.1">
    <property type="nucleotide sequence ID" value="NZ_LUKE01000003.1"/>
</dbReference>
<gene>
    <name evidence="1" type="ORF">AZI86_12830</name>
</gene>
<name>A0A150WIW3_BDEBC</name>
<keyword evidence="2" id="KW-1185">Reference proteome</keyword>